<evidence type="ECO:0000313" key="2">
    <source>
        <dbReference type="Proteomes" id="UP000241462"/>
    </source>
</evidence>
<reference evidence="1 2" key="1">
    <citation type="journal article" date="2018" name="Mycol. Prog.">
        <title>Coniella lustricola, a new species from submerged detritus.</title>
        <authorList>
            <person name="Raudabaugh D.B."/>
            <person name="Iturriaga T."/>
            <person name="Carver A."/>
            <person name="Mondo S."/>
            <person name="Pangilinan J."/>
            <person name="Lipzen A."/>
            <person name="He G."/>
            <person name="Amirebrahimi M."/>
            <person name="Grigoriev I.V."/>
            <person name="Miller A.N."/>
        </authorList>
    </citation>
    <scope>NUCLEOTIDE SEQUENCE [LARGE SCALE GENOMIC DNA]</scope>
    <source>
        <strain evidence="1 2">B22-T-1</strain>
    </source>
</reference>
<dbReference type="EMBL" id="KZ678408">
    <property type="protein sequence ID" value="PSR92275.1"/>
    <property type="molecule type" value="Genomic_DNA"/>
</dbReference>
<gene>
    <name evidence="1" type="ORF">BD289DRAFT_184048</name>
</gene>
<accession>A0A2T3ADB7</accession>
<dbReference type="InParanoid" id="A0A2T3ADB7"/>
<dbReference type="Proteomes" id="UP000241462">
    <property type="component" value="Unassembled WGS sequence"/>
</dbReference>
<protein>
    <submittedName>
        <fullName evidence="1">Uncharacterized protein</fullName>
    </submittedName>
</protein>
<organism evidence="1 2">
    <name type="scientific">Coniella lustricola</name>
    <dbReference type="NCBI Taxonomy" id="2025994"/>
    <lineage>
        <taxon>Eukaryota</taxon>
        <taxon>Fungi</taxon>
        <taxon>Dikarya</taxon>
        <taxon>Ascomycota</taxon>
        <taxon>Pezizomycotina</taxon>
        <taxon>Sordariomycetes</taxon>
        <taxon>Sordariomycetidae</taxon>
        <taxon>Diaporthales</taxon>
        <taxon>Schizoparmaceae</taxon>
        <taxon>Coniella</taxon>
    </lineage>
</organism>
<sequence>MQRPKDGRTGGDSAWLVVGFRPSREPNKRLSLMCFAELTKPRLVTNSGAQEDKERPFDVCQTKQYDPRDVDALPRLRGLLNRGLAGGFSWSCCGRALPASLRSMDIRRARRMRGPQDVWCRDMLQYRMVAEVLLWLLDRIRVQICISGDIRQRKTRENPVLAGSLASKSGVVAVNERNVSRAQPSWL</sequence>
<keyword evidence="2" id="KW-1185">Reference proteome</keyword>
<proteinExistence type="predicted"/>
<evidence type="ECO:0000313" key="1">
    <source>
        <dbReference type="EMBL" id="PSR92275.1"/>
    </source>
</evidence>
<dbReference type="AlphaFoldDB" id="A0A2T3ADB7"/>
<name>A0A2T3ADB7_9PEZI</name>